<feature type="chain" id="PRO_5039599800" evidence="2">
    <location>
        <begin position="25"/>
        <end position="115"/>
    </location>
</feature>
<keyword evidence="2" id="KW-0732">Signal</keyword>
<name>A0A9D1N0G5_9CLOT</name>
<evidence type="ECO:0000313" key="4">
    <source>
        <dbReference type="Proteomes" id="UP000886748"/>
    </source>
</evidence>
<keyword evidence="1" id="KW-0472">Membrane</keyword>
<proteinExistence type="predicted"/>
<keyword evidence="1" id="KW-0812">Transmembrane</keyword>
<keyword evidence="1" id="KW-1133">Transmembrane helix</keyword>
<feature type="signal peptide" evidence="2">
    <location>
        <begin position="1"/>
        <end position="24"/>
    </location>
</feature>
<sequence length="115" mass="13004">MKKKLLTVITAFIMALTVSMPCCCAVEQPKAADTQPQIVQKKHKEDRNEAKNVLTKFLITMLWVGGSCLVIFLILYAYKNLKKSNIVNHGQIDIAKNLNSPESIEDATKFFIEKF</sequence>
<evidence type="ECO:0000256" key="1">
    <source>
        <dbReference type="SAM" id="Phobius"/>
    </source>
</evidence>
<accession>A0A9D1N0G5</accession>
<reference evidence="3" key="2">
    <citation type="journal article" date="2021" name="PeerJ">
        <title>Extensive microbial diversity within the chicken gut microbiome revealed by metagenomics and culture.</title>
        <authorList>
            <person name="Gilroy R."/>
            <person name="Ravi A."/>
            <person name="Getino M."/>
            <person name="Pursley I."/>
            <person name="Horton D.L."/>
            <person name="Alikhan N.F."/>
            <person name="Baker D."/>
            <person name="Gharbi K."/>
            <person name="Hall N."/>
            <person name="Watson M."/>
            <person name="Adriaenssens E.M."/>
            <person name="Foster-Nyarko E."/>
            <person name="Jarju S."/>
            <person name="Secka A."/>
            <person name="Antonio M."/>
            <person name="Oren A."/>
            <person name="Chaudhuri R.R."/>
            <person name="La Ragione R."/>
            <person name="Hildebrand F."/>
            <person name="Pallen M.J."/>
        </authorList>
    </citation>
    <scope>NUCLEOTIDE SEQUENCE</scope>
    <source>
        <strain evidence="3">CHK154-7741</strain>
    </source>
</reference>
<dbReference type="Proteomes" id="UP000886748">
    <property type="component" value="Unassembled WGS sequence"/>
</dbReference>
<gene>
    <name evidence="3" type="ORF">IAD26_07235</name>
</gene>
<evidence type="ECO:0000256" key="2">
    <source>
        <dbReference type="SAM" id="SignalP"/>
    </source>
</evidence>
<feature type="transmembrane region" description="Helical" evidence="1">
    <location>
        <begin position="57"/>
        <end position="78"/>
    </location>
</feature>
<comment type="caution">
    <text evidence="3">The sequence shown here is derived from an EMBL/GenBank/DDBJ whole genome shotgun (WGS) entry which is preliminary data.</text>
</comment>
<protein>
    <submittedName>
        <fullName evidence="3">Uncharacterized protein</fullName>
    </submittedName>
</protein>
<organism evidence="3 4">
    <name type="scientific">Candidatus Limenecus avicola</name>
    <dbReference type="NCBI Taxonomy" id="2840847"/>
    <lineage>
        <taxon>Bacteria</taxon>
        <taxon>Bacillati</taxon>
        <taxon>Bacillota</taxon>
        <taxon>Clostridia</taxon>
        <taxon>Eubacteriales</taxon>
        <taxon>Clostridiaceae</taxon>
        <taxon>Clostridiaceae incertae sedis</taxon>
        <taxon>Candidatus Limenecus</taxon>
    </lineage>
</organism>
<dbReference type="EMBL" id="DVOD01000052">
    <property type="protein sequence ID" value="HIU92908.1"/>
    <property type="molecule type" value="Genomic_DNA"/>
</dbReference>
<dbReference type="AlphaFoldDB" id="A0A9D1N0G5"/>
<reference evidence="3" key="1">
    <citation type="submission" date="2020-10" db="EMBL/GenBank/DDBJ databases">
        <authorList>
            <person name="Gilroy R."/>
        </authorList>
    </citation>
    <scope>NUCLEOTIDE SEQUENCE</scope>
    <source>
        <strain evidence="3">CHK154-7741</strain>
    </source>
</reference>
<evidence type="ECO:0000313" key="3">
    <source>
        <dbReference type="EMBL" id="HIU92908.1"/>
    </source>
</evidence>